<keyword evidence="3" id="KW-1185">Reference proteome</keyword>
<dbReference type="PROSITE" id="PS50969">
    <property type="entry name" value="FCP1"/>
    <property type="match status" value="1"/>
</dbReference>
<dbReference type="SUPFAM" id="SSF56784">
    <property type="entry name" value="HAD-like"/>
    <property type="match status" value="1"/>
</dbReference>
<sequence length="208" mass="23965">MTAPTDSILLILDLDETLVHASEKPLAREADFQALGYFVYVRPHLEPFLRECAARFRLAIWSAGADKYVAELVKRIVPPQLELDFVWGRSRCTYGLDRAGVQRDGFLDPEVHYGWVKKLRKLKRRGYRLERVLIVDDTPAKCIHNHGNAIYVREYEGEEHDTELLDLGRYLKTLADVDNVRCIEKRSWRKQLCQDEGSATSLLHAKGV</sequence>
<protein>
    <submittedName>
        <fullName evidence="2">Phosphoprotein phosphatase</fullName>
    </submittedName>
</protein>
<evidence type="ECO:0000259" key="1">
    <source>
        <dbReference type="PROSITE" id="PS50969"/>
    </source>
</evidence>
<dbReference type="InParanoid" id="H8MVB8"/>
<dbReference type="InterPro" id="IPR036412">
    <property type="entry name" value="HAD-like_sf"/>
</dbReference>
<dbReference type="Gene3D" id="3.40.50.1000">
    <property type="entry name" value="HAD superfamily/HAD-like"/>
    <property type="match status" value="1"/>
</dbReference>
<dbReference type="InterPro" id="IPR004274">
    <property type="entry name" value="FCP1_dom"/>
</dbReference>
<dbReference type="InterPro" id="IPR050365">
    <property type="entry name" value="TIM50"/>
</dbReference>
<dbReference type="PANTHER" id="PTHR12210">
    <property type="entry name" value="DULLARD PROTEIN PHOSPHATASE"/>
    <property type="match status" value="1"/>
</dbReference>
<reference evidence="3" key="2">
    <citation type="submission" date="2012-03" db="EMBL/GenBank/DDBJ databases">
        <title>Genome sequence of the fruiting myxobacterium Corallococcus coralloides DSM 2259.</title>
        <authorList>
            <person name="Huntley S."/>
            <person name="Zhang Y."/>
            <person name="Treuner-Lange A."/>
            <person name="Sensen C.W."/>
            <person name="Sogaard-Andersen L."/>
        </authorList>
    </citation>
    <scope>NUCLEOTIDE SEQUENCE [LARGE SCALE GENOMIC DNA]</scope>
    <source>
        <strain evidence="3">ATCC 25202 / DSM 2259 / NBRC 100086 / M2</strain>
    </source>
</reference>
<evidence type="ECO:0000313" key="3">
    <source>
        <dbReference type="Proteomes" id="UP000007587"/>
    </source>
</evidence>
<dbReference type="KEGG" id="ccx:COCOR_01468"/>
<dbReference type="Proteomes" id="UP000007587">
    <property type="component" value="Chromosome"/>
</dbReference>
<dbReference type="HOGENOM" id="CLU_1382336_0_0_7"/>
<gene>
    <name evidence="2" type="ordered locus">COCOR_01468</name>
</gene>
<dbReference type="RefSeq" id="WP_014394318.1">
    <property type="nucleotide sequence ID" value="NC_017030.1"/>
</dbReference>
<dbReference type="CDD" id="cd07521">
    <property type="entry name" value="HAD_FCP1-like"/>
    <property type="match status" value="1"/>
</dbReference>
<feature type="domain" description="FCP1 homology" evidence="1">
    <location>
        <begin position="3"/>
        <end position="174"/>
    </location>
</feature>
<accession>H8MVB8</accession>
<evidence type="ECO:0000313" key="2">
    <source>
        <dbReference type="EMBL" id="AFE04080.1"/>
    </source>
</evidence>
<dbReference type="InterPro" id="IPR023214">
    <property type="entry name" value="HAD_sf"/>
</dbReference>
<reference evidence="2 3" key="1">
    <citation type="journal article" date="2012" name="J. Bacteriol.">
        <title>Complete Genome Sequence of the Fruiting Myxobacterium Corallococcus coralloides DSM 2259.</title>
        <authorList>
            <person name="Huntley S."/>
            <person name="Zhang Y."/>
            <person name="Treuner-Lange A."/>
            <person name="Kneip S."/>
            <person name="Sensen C.W."/>
            <person name="Sogaard-Andersen L."/>
        </authorList>
    </citation>
    <scope>NUCLEOTIDE SEQUENCE [LARGE SCALE GENOMIC DNA]</scope>
    <source>
        <strain evidence="3">ATCC 25202 / DSM 2259 / NBRC 100086 / M2</strain>
    </source>
</reference>
<dbReference type="Pfam" id="PF03031">
    <property type="entry name" value="NIF"/>
    <property type="match status" value="1"/>
</dbReference>
<proteinExistence type="predicted"/>
<dbReference type="AlphaFoldDB" id="H8MVB8"/>
<dbReference type="eggNOG" id="COG5190">
    <property type="taxonomic scope" value="Bacteria"/>
</dbReference>
<dbReference type="SMART" id="SM00577">
    <property type="entry name" value="CPDc"/>
    <property type="match status" value="1"/>
</dbReference>
<name>H8MVB8_CORCM</name>
<organism evidence="2 3">
    <name type="scientific">Corallococcus coralloides (strain ATCC 25202 / DSM 2259 / NBRC 100086 / M2)</name>
    <name type="common">Myxococcus coralloides</name>
    <dbReference type="NCBI Taxonomy" id="1144275"/>
    <lineage>
        <taxon>Bacteria</taxon>
        <taxon>Pseudomonadati</taxon>
        <taxon>Myxococcota</taxon>
        <taxon>Myxococcia</taxon>
        <taxon>Myxococcales</taxon>
        <taxon>Cystobacterineae</taxon>
        <taxon>Myxococcaceae</taxon>
        <taxon>Corallococcus</taxon>
    </lineage>
</organism>
<dbReference type="STRING" id="1144275.COCOR_01468"/>
<dbReference type="EMBL" id="CP003389">
    <property type="protein sequence ID" value="AFE04080.1"/>
    <property type="molecule type" value="Genomic_DNA"/>
</dbReference>